<evidence type="ECO:0000313" key="4">
    <source>
        <dbReference type="EMBL" id="KAJ5590855.1"/>
    </source>
</evidence>
<feature type="compositionally biased region" description="Polar residues" evidence="1">
    <location>
        <begin position="154"/>
        <end position="169"/>
    </location>
</feature>
<dbReference type="Pfam" id="PF00498">
    <property type="entry name" value="FHA"/>
    <property type="match status" value="1"/>
</dbReference>
<dbReference type="AlphaFoldDB" id="A0AAD6DQQ2"/>
<evidence type="ECO:0000259" key="3">
    <source>
        <dbReference type="PROSITE" id="PS50006"/>
    </source>
</evidence>
<dbReference type="PANTHER" id="PTHR15715:SF37">
    <property type="entry name" value="LD47843P"/>
    <property type="match status" value="1"/>
</dbReference>
<feature type="region of interest" description="Disordered" evidence="1">
    <location>
        <begin position="242"/>
        <end position="383"/>
    </location>
</feature>
<dbReference type="EMBL" id="JAQJAC010000003">
    <property type="protein sequence ID" value="KAJ5590855.1"/>
    <property type="molecule type" value="Genomic_DNA"/>
</dbReference>
<feature type="region of interest" description="Disordered" evidence="1">
    <location>
        <begin position="427"/>
        <end position="543"/>
    </location>
</feature>
<dbReference type="InterPro" id="IPR008984">
    <property type="entry name" value="SMAD_FHA_dom_sf"/>
</dbReference>
<name>A0AAD6DQQ2_9EURO</name>
<feature type="compositionally biased region" description="Polar residues" evidence="1">
    <location>
        <begin position="346"/>
        <end position="356"/>
    </location>
</feature>
<dbReference type="GO" id="GO:0005737">
    <property type="term" value="C:cytoplasm"/>
    <property type="evidence" value="ECO:0007669"/>
    <property type="project" value="TreeGrafter"/>
</dbReference>
<feature type="domain" description="FHA" evidence="3">
    <location>
        <begin position="34"/>
        <end position="95"/>
    </location>
</feature>
<dbReference type="InterPro" id="IPR051176">
    <property type="entry name" value="Cent_Immune-Sig_Mod"/>
</dbReference>
<comment type="caution">
    <text evidence="4">The sequence shown here is derived from an EMBL/GenBank/DDBJ whole genome shotgun (WGS) entry which is preliminary data.</text>
</comment>
<feature type="compositionally biased region" description="Basic and acidic residues" evidence="1">
    <location>
        <begin position="522"/>
        <end position="533"/>
    </location>
</feature>
<dbReference type="PROSITE" id="PS50006">
    <property type="entry name" value="FHA_DOMAIN"/>
    <property type="match status" value="1"/>
</dbReference>
<dbReference type="Gene3D" id="2.60.200.20">
    <property type="match status" value="1"/>
</dbReference>
<evidence type="ECO:0000256" key="2">
    <source>
        <dbReference type="SAM" id="Phobius"/>
    </source>
</evidence>
<organism evidence="4 5">
    <name type="scientific">Penicillium hetheringtonii</name>
    <dbReference type="NCBI Taxonomy" id="911720"/>
    <lineage>
        <taxon>Eukaryota</taxon>
        <taxon>Fungi</taxon>
        <taxon>Dikarya</taxon>
        <taxon>Ascomycota</taxon>
        <taxon>Pezizomycotina</taxon>
        <taxon>Eurotiomycetes</taxon>
        <taxon>Eurotiomycetidae</taxon>
        <taxon>Eurotiales</taxon>
        <taxon>Aspergillaceae</taxon>
        <taxon>Penicillium</taxon>
    </lineage>
</organism>
<feature type="compositionally biased region" description="Low complexity" evidence="1">
    <location>
        <begin position="267"/>
        <end position="282"/>
    </location>
</feature>
<reference evidence="4 5" key="1">
    <citation type="journal article" date="2023" name="IMA Fungus">
        <title>Comparative genomic study of the Penicillium genus elucidates a diverse pangenome and 15 lateral gene transfer events.</title>
        <authorList>
            <person name="Petersen C."/>
            <person name="Sorensen T."/>
            <person name="Nielsen M.R."/>
            <person name="Sondergaard T.E."/>
            <person name="Sorensen J.L."/>
            <person name="Fitzpatrick D.A."/>
            <person name="Frisvad J.C."/>
            <person name="Nielsen K.L."/>
        </authorList>
    </citation>
    <scope>NUCLEOTIDE SEQUENCE [LARGE SCALE GENOMIC DNA]</scope>
    <source>
        <strain evidence="4 5">IBT 29057</strain>
    </source>
</reference>
<dbReference type="PANTHER" id="PTHR15715">
    <property type="entry name" value="CENTROSOMAL PROTEIN OF 170 KDA"/>
    <property type="match status" value="1"/>
</dbReference>
<accession>A0AAD6DQQ2</accession>
<feature type="transmembrane region" description="Helical" evidence="2">
    <location>
        <begin position="546"/>
        <end position="571"/>
    </location>
</feature>
<keyword evidence="2" id="KW-0812">Transmembrane</keyword>
<protein>
    <recommendedName>
        <fullName evidence="3">FHA domain-containing protein</fullName>
    </recommendedName>
</protein>
<dbReference type="InterPro" id="IPR000253">
    <property type="entry name" value="FHA_dom"/>
</dbReference>
<feature type="region of interest" description="Disordered" evidence="1">
    <location>
        <begin position="150"/>
        <end position="179"/>
    </location>
</feature>
<dbReference type="SMART" id="SM00240">
    <property type="entry name" value="FHA"/>
    <property type="match status" value="1"/>
</dbReference>
<keyword evidence="5" id="KW-1185">Reference proteome</keyword>
<gene>
    <name evidence="4" type="ORF">N7450_004827</name>
</gene>
<feature type="compositionally biased region" description="Polar residues" evidence="1">
    <location>
        <begin position="487"/>
        <end position="499"/>
    </location>
</feature>
<evidence type="ECO:0000313" key="5">
    <source>
        <dbReference type="Proteomes" id="UP001216150"/>
    </source>
</evidence>
<dbReference type="SUPFAM" id="SSF49879">
    <property type="entry name" value="SMAD/FHA domain"/>
    <property type="match status" value="1"/>
</dbReference>
<keyword evidence="2" id="KW-0472">Membrane</keyword>
<feature type="compositionally biased region" description="Basic and acidic residues" evidence="1">
    <location>
        <begin position="327"/>
        <end position="343"/>
    </location>
</feature>
<feature type="compositionally biased region" description="Basic and acidic residues" evidence="1">
    <location>
        <begin position="451"/>
        <end position="464"/>
    </location>
</feature>
<sequence>MADKRVTIELIPIDDWENFPSFRTLTLTRANPTITIGRSSKRKGPDRMPAINNGWFESRVMSREHAELSISQDQEAIYVRDVCSAHGTWLDGRKLITEEKALLVDGNTLRFGVDIDHGDESFLAMTFRCDIKWSTEPVLEALGASTPKLKPTIISHSENPSRPTSSRNTFCVPEDDSDMEEVPAVNTSFDDSKSAACESSVRPMHKLTDIISLDEDKDISTKPHNNIDLPGQFSVWDDSQLEAEHSMDQESEGEYVASDYSDEESELASSKSTSSHTSDSADVTGETVFSELHDKPSSVPPEGDSLKDENDEACCIDPSVLAQESIPEERYSGRFDNTSKVEKAPQPTSLAENPFSTRLPPPSDIYDMGYRAPFSSSTGPLGAAGSLYQQPCQQPCWASTSSSYNRYRDGPFSWGCQSLQLPVAQPPASSASLAHYPVPKTHMSQNTASETTKDTVETAQEKDVSLASVNPGSKRKASEMESEDTIQDAQKNKPISSKSQEPELETISQPQLVSAISSALSEAKEDVKSEPPAKRVRPSPSPTKVLAGYTATAVISALLGGLGTIALLAALPAEYFQ</sequence>
<dbReference type="Proteomes" id="UP001216150">
    <property type="component" value="Unassembled WGS sequence"/>
</dbReference>
<feature type="compositionally biased region" description="Polar residues" evidence="1">
    <location>
        <begin position="506"/>
        <end position="520"/>
    </location>
</feature>
<evidence type="ECO:0000256" key="1">
    <source>
        <dbReference type="SAM" id="MobiDB-lite"/>
    </source>
</evidence>
<keyword evidence="2" id="KW-1133">Transmembrane helix</keyword>
<proteinExistence type="predicted"/>